<evidence type="ECO:0000313" key="2">
    <source>
        <dbReference type="Proteomes" id="UP001288944"/>
    </source>
</evidence>
<reference evidence="1" key="1">
    <citation type="submission" date="2019-11" db="EMBL/GenBank/DDBJ databases">
        <title>Characterization of Clostridium perfringens isolates from swine manure treated agricultural soils.</title>
        <authorList>
            <person name="Wushke S.T."/>
        </authorList>
    </citation>
    <scope>NUCLEOTIDE SEQUENCE</scope>
    <source>
        <strain evidence="1">X62</strain>
    </source>
</reference>
<gene>
    <name evidence="1" type="ORF">GNF83_17630</name>
</gene>
<dbReference type="EMBL" id="WNUR01000665">
    <property type="protein sequence ID" value="MDZ7542968.1"/>
    <property type="molecule type" value="Genomic_DNA"/>
</dbReference>
<accession>A0AAW9KLJ5</accession>
<evidence type="ECO:0000313" key="1">
    <source>
        <dbReference type="EMBL" id="MDZ7542968.1"/>
    </source>
</evidence>
<sequence length="51" mass="6068">MLELEKSEKSKGANYIISSNKNCNEEEIKFYKRQGFTLDNDFKFMKNTNLQ</sequence>
<protein>
    <submittedName>
        <fullName evidence="1">Uncharacterized protein</fullName>
    </submittedName>
</protein>
<dbReference type="AlphaFoldDB" id="A0AAW9KLJ5"/>
<name>A0AAW9KLJ5_CLOPF</name>
<organism evidence="1 2">
    <name type="scientific">Clostridium perfringens</name>
    <dbReference type="NCBI Taxonomy" id="1502"/>
    <lineage>
        <taxon>Bacteria</taxon>
        <taxon>Bacillati</taxon>
        <taxon>Bacillota</taxon>
        <taxon>Clostridia</taxon>
        <taxon>Eubacteriales</taxon>
        <taxon>Clostridiaceae</taxon>
        <taxon>Clostridium</taxon>
    </lineage>
</organism>
<comment type="caution">
    <text evidence="1">The sequence shown here is derived from an EMBL/GenBank/DDBJ whole genome shotgun (WGS) entry which is preliminary data.</text>
</comment>
<dbReference type="Proteomes" id="UP001288944">
    <property type="component" value="Unassembled WGS sequence"/>
</dbReference>
<proteinExistence type="predicted"/>